<dbReference type="GeneID" id="28840346"/>
<protein>
    <submittedName>
        <fullName evidence="1">Uncharacterized protein</fullName>
    </submittedName>
</protein>
<sequence length="428" mass="49422">MAHQAHAIPWGVLSSNFKFTSKSARHGDETNLFPRKNPAQGKELMYFAHGFAQAVESMSRTERENYPSSYDVTGSNDLLIDDVTESKIRNTVRRYRMAITRGKQRGYCPSPCPVTYMHGCTCPLSPVDRSILPWKLEDNLNQCVEYPSPHHDSTELFKTLLLHGQIDALLRIAAQPSASIEIIWAPVCCRGQIGWGELMRSTLMSYICLNVSFLKPETYDATARAAYLREEHRNPPTKPEDLDYRKAEGYERMLKRCTARAAYGVHLYPHQEFFGVGPDGSVDQNWRDSNPTMPVLETHNLHEYMPLRSDIPVVTRYLQQKGLPLELAPEVLDHAEYIPRRRLPIADDPLHPENSEELRKYLKYCWKLLVWCNVVAEGTGKKINWVYEITQCILDLWGVDELKRRTIHYYVIDREYLQLPRVDGYSFI</sequence>
<organism evidence="1 2">
    <name type="scientific">Pseudogymnoascus verrucosus</name>
    <dbReference type="NCBI Taxonomy" id="342668"/>
    <lineage>
        <taxon>Eukaryota</taxon>
        <taxon>Fungi</taxon>
        <taxon>Dikarya</taxon>
        <taxon>Ascomycota</taxon>
        <taxon>Pezizomycotina</taxon>
        <taxon>Leotiomycetes</taxon>
        <taxon>Thelebolales</taxon>
        <taxon>Thelebolaceae</taxon>
        <taxon>Pseudogymnoascus</taxon>
    </lineage>
</organism>
<evidence type="ECO:0000313" key="1">
    <source>
        <dbReference type="EMBL" id="OBT94139.1"/>
    </source>
</evidence>
<name>A0A1B8GE81_9PEZI</name>
<proteinExistence type="predicted"/>
<dbReference type="RefSeq" id="XP_018127872.1">
    <property type="nucleotide sequence ID" value="XM_018276397.2"/>
</dbReference>
<reference evidence="1 2" key="1">
    <citation type="submission" date="2016-03" db="EMBL/GenBank/DDBJ databases">
        <title>Comparative genomics of Pseudogymnoascus destructans, the fungus causing white-nose syndrome of bats.</title>
        <authorList>
            <person name="Palmer J.M."/>
            <person name="Drees K.P."/>
            <person name="Foster J.T."/>
            <person name="Lindner D.L."/>
        </authorList>
    </citation>
    <scope>NUCLEOTIDE SEQUENCE [LARGE SCALE GENOMIC DNA]</scope>
    <source>
        <strain evidence="1 2">UAMH 10579</strain>
    </source>
</reference>
<accession>A0A1B8GE81</accession>
<reference evidence="2" key="2">
    <citation type="journal article" date="2018" name="Nat. Commun.">
        <title>Extreme sensitivity to ultraviolet light in the fungal pathogen causing white-nose syndrome of bats.</title>
        <authorList>
            <person name="Palmer J.M."/>
            <person name="Drees K.P."/>
            <person name="Foster J.T."/>
            <person name="Lindner D.L."/>
        </authorList>
    </citation>
    <scope>NUCLEOTIDE SEQUENCE [LARGE SCALE GENOMIC DNA]</scope>
    <source>
        <strain evidence="2">UAMH 10579</strain>
    </source>
</reference>
<evidence type="ECO:0000313" key="2">
    <source>
        <dbReference type="Proteomes" id="UP000091956"/>
    </source>
</evidence>
<keyword evidence="2" id="KW-1185">Reference proteome</keyword>
<dbReference type="EMBL" id="KV460246">
    <property type="protein sequence ID" value="OBT94139.1"/>
    <property type="molecule type" value="Genomic_DNA"/>
</dbReference>
<dbReference type="Proteomes" id="UP000091956">
    <property type="component" value="Unassembled WGS sequence"/>
</dbReference>
<gene>
    <name evidence="1" type="ORF">VE01_06960</name>
</gene>
<dbReference type="AlphaFoldDB" id="A0A1B8GE81"/>
<dbReference type="OrthoDB" id="3594380at2759"/>